<evidence type="ECO:0000259" key="2">
    <source>
        <dbReference type="Pfam" id="PF14467"/>
    </source>
</evidence>
<dbReference type="Proteomes" id="UP001465331">
    <property type="component" value="Unassembled WGS sequence"/>
</dbReference>
<accession>A0ABV2A706</accession>
<proteinExistence type="predicted"/>
<dbReference type="Gene3D" id="2.60.40.3340">
    <property type="entry name" value="Domain of unknown function DUF4426"/>
    <property type="match status" value="1"/>
</dbReference>
<feature type="signal peptide" evidence="1">
    <location>
        <begin position="1"/>
        <end position="18"/>
    </location>
</feature>
<gene>
    <name evidence="3" type="ORF">ABSH63_00675</name>
</gene>
<protein>
    <submittedName>
        <fullName evidence="3">DUF4426 domain-containing protein</fullName>
    </submittedName>
</protein>
<feature type="chain" id="PRO_5046121544" evidence="1">
    <location>
        <begin position="19"/>
        <end position="142"/>
    </location>
</feature>
<keyword evidence="4" id="KW-1185">Reference proteome</keyword>
<comment type="caution">
    <text evidence="3">The sequence shown here is derived from an EMBL/GenBank/DDBJ whole genome shotgun (WGS) entry which is preliminary data.</text>
</comment>
<dbReference type="EMBL" id="JBEPIJ010000001">
    <property type="protein sequence ID" value="MES0872530.1"/>
    <property type="molecule type" value="Genomic_DNA"/>
</dbReference>
<reference evidence="3 4" key="1">
    <citation type="submission" date="2024-06" db="EMBL/GenBank/DDBJ databases">
        <authorList>
            <person name="Li Z."/>
            <person name="Jiang Y."/>
        </authorList>
    </citation>
    <scope>NUCLEOTIDE SEQUENCE [LARGE SCALE GENOMIC DNA]</scope>
    <source>
        <strain evidence="3 4">HSW-8</strain>
    </source>
</reference>
<evidence type="ECO:0000313" key="4">
    <source>
        <dbReference type="Proteomes" id="UP001465331"/>
    </source>
</evidence>
<name>A0ABV2A706_9GAMM</name>
<sequence length="142" mass="15653">MRILAAFVLTILSLGAAAEQFVDAGEYRVHYAAINTTALTPEVARQFGVRRTRNEILLVLNAQQRVDGGYLPVPATATGTATTLLGHVQKLDLRPVREADVHYLVATFQTLDGEFMTIAAQVLPQGANTPLPIKFRQQFYRD</sequence>
<keyword evidence="1" id="KW-0732">Signal</keyword>
<dbReference type="InterPro" id="IPR025218">
    <property type="entry name" value="DUF4426"/>
</dbReference>
<dbReference type="Pfam" id="PF14467">
    <property type="entry name" value="DUF4426"/>
    <property type="match status" value="1"/>
</dbReference>
<evidence type="ECO:0000256" key="1">
    <source>
        <dbReference type="SAM" id="SignalP"/>
    </source>
</evidence>
<dbReference type="RefSeq" id="WP_352886457.1">
    <property type="nucleotide sequence ID" value="NZ_JBEPIJ010000001.1"/>
</dbReference>
<feature type="domain" description="DUF4426" evidence="2">
    <location>
        <begin position="23"/>
        <end position="142"/>
    </location>
</feature>
<organism evidence="3 4">
    <name type="scientific">Sinimarinibacterium thermocellulolyticum</name>
    <dbReference type="NCBI Taxonomy" id="3170016"/>
    <lineage>
        <taxon>Bacteria</taxon>
        <taxon>Pseudomonadati</taxon>
        <taxon>Pseudomonadota</taxon>
        <taxon>Gammaproteobacteria</taxon>
        <taxon>Nevskiales</taxon>
        <taxon>Nevskiaceae</taxon>
        <taxon>Sinimarinibacterium</taxon>
    </lineage>
</organism>
<evidence type="ECO:0000313" key="3">
    <source>
        <dbReference type="EMBL" id="MES0872530.1"/>
    </source>
</evidence>